<proteinExistence type="predicted"/>
<dbReference type="InterPro" id="IPR033428">
    <property type="entry name" value="DUF5118"/>
</dbReference>
<dbReference type="PANTHER" id="PTHR38478:SF1">
    <property type="entry name" value="ZINC DEPENDENT METALLOPROTEASE DOMAIN LIPOPROTEIN"/>
    <property type="match status" value="1"/>
</dbReference>
<feature type="domain" description="DUF5118" evidence="5">
    <location>
        <begin position="34"/>
        <end position="81"/>
    </location>
</feature>
<evidence type="ECO:0008006" key="8">
    <source>
        <dbReference type="Google" id="ProtNLM"/>
    </source>
</evidence>
<accession>A0A841I1N4</accession>
<dbReference type="InterPro" id="IPR032534">
    <property type="entry name" value="EcxA_zinc-bd"/>
</dbReference>
<evidence type="ECO:0000256" key="1">
    <source>
        <dbReference type="SAM" id="MobiDB-lite"/>
    </source>
</evidence>
<feature type="domain" description="DUF5117" evidence="4">
    <location>
        <begin position="135"/>
        <end position="292"/>
    </location>
</feature>
<dbReference type="EMBL" id="JACHHG010000009">
    <property type="protein sequence ID" value="MBB6099153.1"/>
    <property type="molecule type" value="Genomic_DNA"/>
</dbReference>
<dbReference type="Pfam" id="PF16313">
    <property type="entry name" value="DUF4953"/>
    <property type="match status" value="1"/>
</dbReference>
<comment type="caution">
    <text evidence="6">The sequence shown here is derived from an EMBL/GenBank/DDBJ whole genome shotgun (WGS) entry which is preliminary data.</text>
</comment>
<dbReference type="RefSeq" id="WP_183987898.1">
    <property type="nucleotide sequence ID" value="NZ_JACHHG010000009.1"/>
</dbReference>
<evidence type="ECO:0000256" key="2">
    <source>
        <dbReference type="SAM" id="SignalP"/>
    </source>
</evidence>
<keyword evidence="7" id="KW-1185">Reference proteome</keyword>
<dbReference type="InterPro" id="IPR034032">
    <property type="entry name" value="Zn_MMP-like_bac"/>
</dbReference>
<evidence type="ECO:0000259" key="3">
    <source>
        <dbReference type="Pfam" id="PF16313"/>
    </source>
</evidence>
<dbReference type="CDD" id="cd04276">
    <property type="entry name" value="ZnMc_MMP_like_2"/>
    <property type="match status" value="1"/>
</dbReference>
<gene>
    <name evidence="6" type="ORF">HNR42_002589</name>
</gene>
<keyword evidence="2" id="KW-0732">Signal</keyword>
<dbReference type="InterPro" id="IPR033413">
    <property type="entry name" value="DUF5117"/>
</dbReference>
<dbReference type="AlphaFoldDB" id="A0A841I1N4"/>
<dbReference type="GO" id="GO:0008237">
    <property type="term" value="F:metallopeptidase activity"/>
    <property type="evidence" value="ECO:0007669"/>
    <property type="project" value="InterPro"/>
</dbReference>
<dbReference type="Pfam" id="PF17162">
    <property type="entry name" value="DUF5118"/>
    <property type="match status" value="1"/>
</dbReference>
<organism evidence="6 7">
    <name type="scientific">Deinobacterium chartae</name>
    <dbReference type="NCBI Taxonomy" id="521158"/>
    <lineage>
        <taxon>Bacteria</taxon>
        <taxon>Thermotogati</taxon>
        <taxon>Deinococcota</taxon>
        <taxon>Deinococci</taxon>
        <taxon>Deinococcales</taxon>
        <taxon>Deinococcaceae</taxon>
        <taxon>Deinobacterium</taxon>
    </lineage>
</organism>
<evidence type="ECO:0000313" key="6">
    <source>
        <dbReference type="EMBL" id="MBB6099153.1"/>
    </source>
</evidence>
<sequence length="826" mass="90412">MISRRFSTLFLTALLATAAVAQPAQPAPAAQQGPPSYTQILEGAQTQPGLLKVHLRAGHYLLEIPADMFGQNLLWHAELAAVPDGVASPGAQIASRVIRFERRGNVVDIRDLSAALDTRAAGSENDPPENDGMLPDHELDPADLAVSEASVPPILLSVEQIAQAPDGAALIDASRLFRGDVPDFSPQDELEEAFYPVAGIDPDRSYIERIVAHPNQVAANTVVTYRLQRTQPSAATVEIRHTLTALPAQPMHPRAFDPRVGYFPVTYLEAGSSREQGTVERTLITRYRLEKKDPSAALSEPVKPIVYYISPEVPVKWRSYMKQGIEDWNRAFEAAGFKNAIRAEDPPSTPDWNPADTRVSVIRWLAQPVENAMGPSIIDPRSGEILAAHVLIYEDVLKLAQSLYYLLASPNDPQARTLPLSDEKIGQMLRYIVSHEVGHTLGLRHNHRASQALSTEQLRDPASADRFGPVASIMSYGRINYVAQPGDGVKRLIAEIGPYDLFAIRWGYTPLDAATERATLERWLDEAGRDPLLAFGGEDDASVVDPTVLTENIGSDRIEAARLGLMNLERSLGALHGAVPNDRSGIELLRSTYTSALRLREGWLAAASKEIGGVVEHRTLRARETQFTRVPVARQREALRFVLSQLKASQTFLPATVLNTYAPIGASDEFVRSQRRLLMRLLSGQVYGQLSDAALLGENAWSLSDYLTELQSGLFEELGQPSVRIDPLRRDLQRLYLATLQDQLAAYNEPVPDSVVRRVQAQTGMSAAVIRLSLSSGQGTDLRAAVRVALGQLGPRLEQAVANSADSTTRAHLEDLRGVLAELPGQ</sequence>
<reference evidence="6 7" key="1">
    <citation type="submission" date="2020-08" db="EMBL/GenBank/DDBJ databases">
        <title>Genomic Encyclopedia of Type Strains, Phase IV (KMG-IV): sequencing the most valuable type-strain genomes for metagenomic binning, comparative biology and taxonomic classification.</title>
        <authorList>
            <person name="Goeker M."/>
        </authorList>
    </citation>
    <scope>NUCLEOTIDE SEQUENCE [LARGE SCALE GENOMIC DNA]</scope>
    <source>
        <strain evidence="6 7">DSM 21458</strain>
    </source>
</reference>
<feature type="domain" description="EcxA zinc-binding" evidence="3">
    <location>
        <begin position="419"/>
        <end position="719"/>
    </location>
</feature>
<dbReference type="SUPFAM" id="SSF55486">
    <property type="entry name" value="Metalloproteases ('zincins'), catalytic domain"/>
    <property type="match status" value="1"/>
</dbReference>
<dbReference type="InterPro" id="IPR024079">
    <property type="entry name" value="MetalloPept_cat_dom_sf"/>
</dbReference>
<dbReference type="Pfam" id="PF17148">
    <property type="entry name" value="DUF5117"/>
    <property type="match status" value="1"/>
</dbReference>
<evidence type="ECO:0000259" key="5">
    <source>
        <dbReference type="Pfam" id="PF17162"/>
    </source>
</evidence>
<feature type="signal peptide" evidence="2">
    <location>
        <begin position="1"/>
        <end position="21"/>
    </location>
</feature>
<dbReference type="Gene3D" id="3.40.390.10">
    <property type="entry name" value="Collagenase (Catalytic Domain)"/>
    <property type="match status" value="1"/>
</dbReference>
<feature type="chain" id="PRO_5032364921" description="Zinc-dependent metalloprotease" evidence="2">
    <location>
        <begin position="22"/>
        <end position="826"/>
    </location>
</feature>
<dbReference type="Proteomes" id="UP000569951">
    <property type="component" value="Unassembled WGS sequence"/>
</dbReference>
<name>A0A841I1N4_9DEIO</name>
<feature type="region of interest" description="Disordered" evidence="1">
    <location>
        <begin position="118"/>
        <end position="137"/>
    </location>
</feature>
<evidence type="ECO:0000313" key="7">
    <source>
        <dbReference type="Proteomes" id="UP000569951"/>
    </source>
</evidence>
<evidence type="ECO:0000259" key="4">
    <source>
        <dbReference type="Pfam" id="PF17148"/>
    </source>
</evidence>
<dbReference type="PANTHER" id="PTHR38478">
    <property type="entry name" value="PEPTIDASE M1A AND M12B"/>
    <property type="match status" value="1"/>
</dbReference>
<protein>
    <recommendedName>
        <fullName evidence="8">Zinc-dependent metalloprotease</fullName>
    </recommendedName>
</protein>